<sequence length="272" mass="30246">MQLIEVTPRDGYVWFRQGLWLFRKNPLTFLMLLFIYLMALQLAIFIPLIGIIAALVLNPGLFVGIMTACRDVIQNRRVSPAILVSAFRTSNKPAISGLLKLGGLYAVAVFALSLIVGSLVDLRELMPVLMREAEPSAETAGILYRALLVGALLYIPVAMSFWFAPLLVAWHGVTPIKAIFFSWIACWRNRGAFVTYGIIFGILMVAIPFILEAFFRSIGAGEFMSFIVTPYSLAMLTILYCSFYATYRGCFNVKPAAESNSDDTQTPNPDDF</sequence>
<evidence type="ECO:0000313" key="1">
    <source>
        <dbReference type="EMBL" id="TMS57602.1"/>
    </source>
</evidence>
<organism evidence="1 2">
    <name type="scientific">Imbroritus primus</name>
    <dbReference type="NCBI Taxonomy" id="3058603"/>
    <lineage>
        <taxon>Bacteria</taxon>
        <taxon>Pseudomonadati</taxon>
        <taxon>Pseudomonadota</taxon>
        <taxon>Betaproteobacteria</taxon>
        <taxon>Burkholderiales</taxon>
        <taxon>Burkholderiaceae</taxon>
        <taxon>Imbroritus</taxon>
    </lineage>
</organism>
<dbReference type="Proteomes" id="UP000004277">
    <property type="component" value="Unassembled WGS sequence"/>
</dbReference>
<comment type="caution">
    <text evidence="1">The sequence shown here is derived from an EMBL/GenBank/DDBJ whole genome shotgun (WGS) entry which is preliminary data.</text>
</comment>
<gene>
    <name evidence="1" type="ORF">MW7_011980</name>
</gene>
<reference evidence="1" key="1">
    <citation type="submission" date="2019-05" db="EMBL/GenBank/DDBJ databases">
        <title>Revised genome assembly of Burkholderiaceae (previously Ralstonia) sp. PBA.</title>
        <authorList>
            <person name="Gan H.M."/>
        </authorList>
    </citation>
    <scope>NUCLEOTIDE SEQUENCE</scope>
    <source>
        <strain evidence="1">PBA</strain>
    </source>
</reference>
<protein>
    <submittedName>
        <fullName evidence="1">Uncharacterized protein</fullName>
    </submittedName>
</protein>
<proteinExistence type="predicted"/>
<keyword evidence="2" id="KW-1185">Reference proteome</keyword>
<accession>A0ACD3SMZ4</accession>
<evidence type="ECO:0000313" key="2">
    <source>
        <dbReference type="Proteomes" id="UP000004277"/>
    </source>
</evidence>
<name>A0ACD3SMZ4_9BURK</name>
<dbReference type="EMBL" id="AKCV02000022">
    <property type="protein sequence ID" value="TMS57602.1"/>
    <property type="molecule type" value="Genomic_DNA"/>
</dbReference>